<sequence length="104" mass="10668">MRLPLALAASMLLAVPAFAQSGFSPGGVANSRAAAQRQIPGEALNARPELAPRSGTAAADRMTRQQMQQRQGQGFNSSGLARNAAPPPASALTHVPGGSTPPRR</sequence>
<accession>A0A840AFE4</accession>
<protein>
    <submittedName>
        <fullName evidence="3">Uncharacterized protein</fullName>
    </submittedName>
</protein>
<evidence type="ECO:0000313" key="4">
    <source>
        <dbReference type="Proteomes" id="UP000553193"/>
    </source>
</evidence>
<evidence type="ECO:0000313" key="3">
    <source>
        <dbReference type="EMBL" id="MBB3899622.1"/>
    </source>
</evidence>
<evidence type="ECO:0000256" key="1">
    <source>
        <dbReference type="SAM" id="MobiDB-lite"/>
    </source>
</evidence>
<feature type="chain" id="PRO_5032916578" evidence="2">
    <location>
        <begin position="20"/>
        <end position="104"/>
    </location>
</feature>
<gene>
    <name evidence="3" type="ORF">GGQ83_003082</name>
</gene>
<dbReference type="EMBL" id="JACIDJ010000006">
    <property type="protein sequence ID" value="MBB3899622.1"/>
    <property type="molecule type" value="Genomic_DNA"/>
</dbReference>
<keyword evidence="4" id="KW-1185">Reference proteome</keyword>
<feature type="region of interest" description="Disordered" evidence="1">
    <location>
        <begin position="41"/>
        <end position="104"/>
    </location>
</feature>
<dbReference type="AlphaFoldDB" id="A0A840AFE4"/>
<organism evidence="3 4">
    <name type="scientific">Roseococcus suduntuyensis</name>
    <dbReference type="NCBI Taxonomy" id="455361"/>
    <lineage>
        <taxon>Bacteria</taxon>
        <taxon>Pseudomonadati</taxon>
        <taxon>Pseudomonadota</taxon>
        <taxon>Alphaproteobacteria</taxon>
        <taxon>Acetobacterales</taxon>
        <taxon>Roseomonadaceae</taxon>
        <taxon>Roseococcus</taxon>
    </lineage>
</organism>
<proteinExistence type="predicted"/>
<feature type="signal peptide" evidence="2">
    <location>
        <begin position="1"/>
        <end position="19"/>
    </location>
</feature>
<comment type="caution">
    <text evidence="3">The sequence shown here is derived from an EMBL/GenBank/DDBJ whole genome shotgun (WGS) entry which is preliminary data.</text>
</comment>
<keyword evidence="2" id="KW-0732">Signal</keyword>
<evidence type="ECO:0000256" key="2">
    <source>
        <dbReference type="SAM" id="SignalP"/>
    </source>
</evidence>
<feature type="compositionally biased region" description="Low complexity" evidence="1">
    <location>
        <begin position="64"/>
        <end position="74"/>
    </location>
</feature>
<reference evidence="3 4" key="1">
    <citation type="submission" date="2020-08" db="EMBL/GenBank/DDBJ databases">
        <title>Genomic Encyclopedia of Type Strains, Phase IV (KMG-IV): sequencing the most valuable type-strain genomes for metagenomic binning, comparative biology and taxonomic classification.</title>
        <authorList>
            <person name="Goeker M."/>
        </authorList>
    </citation>
    <scope>NUCLEOTIDE SEQUENCE [LARGE SCALE GENOMIC DNA]</scope>
    <source>
        <strain evidence="3 4">DSM 19979</strain>
    </source>
</reference>
<dbReference type="RefSeq" id="WP_207017829.1">
    <property type="nucleotide sequence ID" value="NZ_JAFFQX010000010.1"/>
</dbReference>
<dbReference type="Proteomes" id="UP000553193">
    <property type="component" value="Unassembled WGS sequence"/>
</dbReference>
<name>A0A840AFE4_9PROT</name>